<gene>
    <name evidence="11 14" type="primary">dnaX</name>
    <name evidence="14" type="ORF">EJK54_1551</name>
</gene>
<comment type="catalytic activity">
    <reaction evidence="10 11">
        <text>DNA(n) + a 2'-deoxyribonucleoside 5'-triphosphate = DNA(n+1) + diphosphate</text>
        <dbReference type="Rhea" id="RHEA:22508"/>
        <dbReference type="Rhea" id="RHEA-COMP:17339"/>
        <dbReference type="Rhea" id="RHEA-COMP:17340"/>
        <dbReference type="ChEBI" id="CHEBI:33019"/>
        <dbReference type="ChEBI" id="CHEBI:61560"/>
        <dbReference type="ChEBI" id="CHEBI:173112"/>
        <dbReference type="EC" id="2.7.7.7"/>
    </reaction>
</comment>
<evidence type="ECO:0000256" key="7">
    <source>
        <dbReference type="ARBA" id="ARBA00022833"/>
    </source>
</evidence>
<dbReference type="SUPFAM" id="SSF52540">
    <property type="entry name" value="P-loop containing nucleoside triphosphate hydrolases"/>
    <property type="match status" value="1"/>
</dbReference>
<comment type="caution">
    <text evidence="14">The sequence shown here is derived from an EMBL/GenBank/DDBJ whole genome shotgun (WGS) entry which is preliminary data.</text>
</comment>
<evidence type="ECO:0000313" key="15">
    <source>
        <dbReference type="Proteomes" id="UP000268436"/>
    </source>
</evidence>
<comment type="similarity">
    <text evidence="1 11">Belongs to the DnaX/STICHEL family.</text>
</comment>
<keyword evidence="3 11" id="KW-0548">Nucleotidyltransferase</keyword>
<dbReference type="Pfam" id="PF12169">
    <property type="entry name" value="DNA_pol3_gamma3"/>
    <property type="match status" value="1"/>
</dbReference>
<dbReference type="EMBL" id="RYER01000001">
    <property type="protein sequence ID" value="RUO17847.1"/>
    <property type="molecule type" value="Genomic_DNA"/>
</dbReference>
<evidence type="ECO:0000259" key="13">
    <source>
        <dbReference type="SMART" id="SM00382"/>
    </source>
</evidence>
<dbReference type="PANTHER" id="PTHR11669:SF0">
    <property type="entry name" value="PROTEIN STICHEL-LIKE 2"/>
    <property type="match status" value="1"/>
</dbReference>
<dbReference type="PRINTS" id="PR00300">
    <property type="entry name" value="CLPPROTEASEA"/>
</dbReference>
<keyword evidence="9 11" id="KW-0239">DNA-directed DNA polymerase</keyword>
<dbReference type="EC" id="2.7.7.7" evidence="11"/>
<dbReference type="InterPro" id="IPR045085">
    <property type="entry name" value="HLD_clamp_pol_III_gamma_tau"/>
</dbReference>
<dbReference type="Gene3D" id="1.10.8.60">
    <property type="match status" value="1"/>
</dbReference>
<feature type="region of interest" description="Disordered" evidence="12">
    <location>
        <begin position="373"/>
        <end position="394"/>
    </location>
</feature>
<dbReference type="SUPFAM" id="SSF48019">
    <property type="entry name" value="post-AAA+ oligomerization domain-like"/>
    <property type="match status" value="1"/>
</dbReference>
<dbReference type="PANTHER" id="PTHR11669">
    <property type="entry name" value="REPLICATION FACTOR C / DNA POLYMERASE III GAMMA-TAU SUBUNIT"/>
    <property type="match status" value="1"/>
</dbReference>
<dbReference type="SMART" id="SM00382">
    <property type="entry name" value="AAA"/>
    <property type="match status" value="1"/>
</dbReference>
<feature type="region of interest" description="Disordered" evidence="12">
    <location>
        <begin position="477"/>
        <end position="507"/>
    </location>
</feature>
<evidence type="ECO:0000313" key="14">
    <source>
        <dbReference type="EMBL" id="RUO17847.1"/>
    </source>
</evidence>
<keyword evidence="7" id="KW-0862">Zinc</keyword>
<dbReference type="GO" id="GO:0003887">
    <property type="term" value="F:DNA-directed DNA polymerase activity"/>
    <property type="evidence" value="ECO:0007669"/>
    <property type="project" value="UniProtKB-EC"/>
</dbReference>
<dbReference type="RefSeq" id="WP_126739570.1">
    <property type="nucleotide sequence ID" value="NZ_RYEQ01000016.1"/>
</dbReference>
<dbReference type="InterPro" id="IPR001270">
    <property type="entry name" value="ClpA/B"/>
</dbReference>
<dbReference type="InterPro" id="IPR027417">
    <property type="entry name" value="P-loop_NTPase"/>
</dbReference>
<dbReference type="InterPro" id="IPR012763">
    <property type="entry name" value="DNA_pol_III_sug/sutau_N"/>
</dbReference>
<keyword evidence="8 11" id="KW-0067">ATP-binding</keyword>
<dbReference type="InterPro" id="IPR003593">
    <property type="entry name" value="AAA+_ATPase"/>
</dbReference>
<accession>A0ABY0BMW0</accession>
<evidence type="ECO:0000256" key="10">
    <source>
        <dbReference type="ARBA" id="ARBA00049244"/>
    </source>
</evidence>
<evidence type="ECO:0000256" key="9">
    <source>
        <dbReference type="ARBA" id="ARBA00022932"/>
    </source>
</evidence>
<evidence type="ECO:0000256" key="3">
    <source>
        <dbReference type="ARBA" id="ARBA00022695"/>
    </source>
</evidence>
<proteinExistence type="inferred from homology"/>
<evidence type="ECO:0000256" key="6">
    <source>
        <dbReference type="ARBA" id="ARBA00022741"/>
    </source>
</evidence>
<dbReference type="Pfam" id="PF13177">
    <property type="entry name" value="DNA_pol3_delta2"/>
    <property type="match status" value="1"/>
</dbReference>
<evidence type="ECO:0000256" key="5">
    <source>
        <dbReference type="ARBA" id="ARBA00022723"/>
    </source>
</evidence>
<dbReference type="NCBIfam" id="NF004046">
    <property type="entry name" value="PRK05563.1"/>
    <property type="match status" value="1"/>
</dbReference>
<comment type="subunit">
    <text evidence="11">DNA polymerase III contains a core (composed of alpha, epsilon and theta chains) that associates with a tau subunit. This core dimerizes to form the POLIII' complex. PolIII' associates with the gamma complex (composed of gamma, delta, delta', psi and chi chains) and with the beta chain to form the complete DNA polymerase III complex.</text>
</comment>
<keyword evidence="15" id="KW-1185">Reference proteome</keyword>
<evidence type="ECO:0000256" key="4">
    <source>
        <dbReference type="ARBA" id="ARBA00022705"/>
    </source>
</evidence>
<keyword evidence="6 11" id="KW-0547">Nucleotide-binding</keyword>
<dbReference type="Gene3D" id="1.20.272.10">
    <property type="match status" value="1"/>
</dbReference>
<comment type="function">
    <text evidence="11">DNA polymerase III is a complex, multichain enzyme responsible for most of the replicative synthesis in bacteria. This DNA polymerase also exhibits 3' to 5' exonuclease activity.</text>
</comment>
<dbReference type="NCBIfam" id="TIGR02397">
    <property type="entry name" value="dnaX_nterm"/>
    <property type="match status" value="1"/>
</dbReference>
<evidence type="ECO:0000256" key="11">
    <source>
        <dbReference type="RuleBase" id="RU364063"/>
    </source>
</evidence>
<protein>
    <recommendedName>
        <fullName evidence="11">DNA polymerase III subunit gamma/tau</fullName>
        <ecNumber evidence="11">2.7.7.7</ecNumber>
    </recommendedName>
</protein>
<name>A0ABY0BMW0_MORCA</name>
<dbReference type="Pfam" id="PF22608">
    <property type="entry name" value="DNAX_ATPase_lid"/>
    <property type="match status" value="1"/>
</dbReference>
<dbReference type="InterPro" id="IPR022754">
    <property type="entry name" value="DNA_pol_III_gamma-3"/>
</dbReference>
<dbReference type="CDD" id="cd00009">
    <property type="entry name" value="AAA"/>
    <property type="match status" value="1"/>
</dbReference>
<evidence type="ECO:0000256" key="12">
    <source>
        <dbReference type="SAM" id="MobiDB-lite"/>
    </source>
</evidence>
<sequence length="754" mass="83753">MDKQYQVLARKYRPKNFSELLGQSHVAQALSNAIDTGRLHHAYLFTGTRGVGKTTIARILAKCLNCETGMTSQPCGVCDTCISIDQGRFLDLIEIDAASRTKVEDTRELLENVPYPPVQGRYKVYLIDEVHMLSTHSFNALLKTLEEPPDYVKFVFATTDPQKLPITIISRCLQFVLRPLPQACLSDHLAKVLDAEKIPFAENALWQLANAAKGSVRDALSLTDQAIAFGGGQIQTDTVLSMLGLVNRTDVLEIIETIYHDDRMAIGQLITTMRDKMVDAAAIFDELIDCIHQMALMQVLPDIPLDMNDEQAHHIKHLSSAISSDILQLYYEILIKSRDGIRLASTPMQALEMAILRLLAFRPLAEGQMTVLNDTPAKQPDNADNQNNMPDDIVDGLKDQAYATDEMAALSTDSHFDGDKQDNFNDLASQIGTELTLDQLDNDDVNTKDGQDTDKLAHIDQAQSANLAINLTVSEEKSEEDFWVKQPKSDPSGQLQTDEDSPSDHDTLTQMAAEPSLAVMSDSSDTDELIDDFTEDLQSVPAVTAAALAKVDTNKKVPHQADPTAHQPASHNLDQQHISHFDHIDIDPPKPLAHLPSQPMTKTQMLERLKPTPIELEGGWTSEKWDYWVHLAREEGHFAPDELALMSTSVMAGDIAGESRLLVAEINSQVQSSFENLHAKFLEHYPQIKLSLEPVLADYALEVPKSRLSLRHRQVQTQAQHQLVDSPVFQTLWQGGFVVDDGTSVLNQSKLLID</sequence>
<dbReference type="Gene3D" id="3.40.50.300">
    <property type="entry name" value="P-loop containing nucleotide triphosphate hydrolases"/>
    <property type="match status" value="1"/>
</dbReference>
<keyword evidence="4 11" id="KW-0235">DNA replication</keyword>
<dbReference type="Proteomes" id="UP000268436">
    <property type="component" value="Unassembled WGS sequence"/>
</dbReference>
<evidence type="ECO:0000256" key="2">
    <source>
        <dbReference type="ARBA" id="ARBA00022679"/>
    </source>
</evidence>
<keyword evidence="5" id="KW-0479">Metal-binding</keyword>
<evidence type="ECO:0000256" key="1">
    <source>
        <dbReference type="ARBA" id="ARBA00006360"/>
    </source>
</evidence>
<dbReference type="CDD" id="cd18137">
    <property type="entry name" value="HLD_clamp_pol_III_gamma_tau"/>
    <property type="match status" value="1"/>
</dbReference>
<evidence type="ECO:0000256" key="8">
    <source>
        <dbReference type="ARBA" id="ARBA00022840"/>
    </source>
</evidence>
<organism evidence="14 15">
    <name type="scientific">Moraxella catarrhalis</name>
    <name type="common">Branhamella catarrhalis</name>
    <dbReference type="NCBI Taxonomy" id="480"/>
    <lineage>
        <taxon>Bacteria</taxon>
        <taxon>Pseudomonadati</taxon>
        <taxon>Pseudomonadota</taxon>
        <taxon>Gammaproteobacteria</taxon>
        <taxon>Moraxellales</taxon>
        <taxon>Moraxellaceae</taxon>
        <taxon>Moraxella</taxon>
    </lineage>
</organism>
<dbReference type="InterPro" id="IPR008921">
    <property type="entry name" value="DNA_pol3_clamp-load_cplx_C"/>
</dbReference>
<dbReference type="NCBIfam" id="NF005942">
    <property type="entry name" value="PRK07994.1"/>
    <property type="match status" value="1"/>
</dbReference>
<dbReference type="InterPro" id="IPR050238">
    <property type="entry name" value="DNA_Rep/Repair_Clamp_Loader"/>
</dbReference>
<feature type="domain" description="AAA+ ATPase" evidence="13">
    <location>
        <begin position="39"/>
        <end position="180"/>
    </location>
</feature>
<reference evidence="14 15" key="1">
    <citation type="submission" date="2018-12" db="EMBL/GenBank/DDBJ databases">
        <title>Persistence of Moraxella catarrhalis in Chronic Obstructive Pulmonary Disease and Regulation of the Hag/MID Adhesin.</title>
        <authorList>
            <person name="Murphy T."/>
            <person name="Zhao X."/>
            <person name="Vyas G."/>
            <person name="Aluvathingal J."/>
            <person name="Nadendla S."/>
            <person name="Tallon L."/>
            <person name="Tettelin H."/>
        </authorList>
    </citation>
    <scope>NUCLEOTIDE SEQUENCE [LARGE SCALE GENOMIC DNA]</scope>
    <source>
        <strain evidence="14 15">173P27B1</strain>
    </source>
</reference>
<keyword evidence="2 11" id="KW-0808">Transferase</keyword>